<protein>
    <submittedName>
        <fullName evidence="1">Uncharacterized protein</fullName>
    </submittedName>
</protein>
<evidence type="ECO:0000313" key="1">
    <source>
        <dbReference type="EMBL" id="KAK1350246.1"/>
    </source>
</evidence>
<dbReference type="PANTHER" id="PTHR36005:SF1">
    <property type="entry name" value="DNA LIGASE-LIKE PROTEIN"/>
    <property type="match status" value="1"/>
</dbReference>
<dbReference type="EMBL" id="JAUIZM010000067">
    <property type="protein sequence ID" value="KAK1350246.1"/>
    <property type="molecule type" value="Genomic_DNA"/>
</dbReference>
<reference evidence="1" key="2">
    <citation type="submission" date="2023-05" db="EMBL/GenBank/DDBJ databases">
        <authorList>
            <person name="Schelkunov M.I."/>
        </authorList>
    </citation>
    <scope>NUCLEOTIDE SEQUENCE</scope>
    <source>
        <strain evidence="1">Hsosn_3</strain>
        <tissue evidence="1">Leaf</tissue>
    </source>
</reference>
<dbReference type="PANTHER" id="PTHR36005">
    <property type="entry name" value="DNA LIGASE-LIKE PROTEIN"/>
    <property type="match status" value="1"/>
</dbReference>
<keyword evidence="2" id="KW-1185">Reference proteome</keyword>
<proteinExistence type="predicted"/>
<dbReference type="Proteomes" id="UP001237642">
    <property type="component" value="Unassembled WGS sequence"/>
</dbReference>
<comment type="caution">
    <text evidence="1">The sequence shown here is derived from an EMBL/GenBank/DDBJ whole genome shotgun (WGS) entry which is preliminary data.</text>
</comment>
<evidence type="ECO:0000313" key="2">
    <source>
        <dbReference type="Proteomes" id="UP001237642"/>
    </source>
</evidence>
<gene>
    <name evidence="1" type="ORF">POM88_054682</name>
</gene>
<dbReference type="AlphaFoldDB" id="A0AAD8LWM1"/>
<sequence length="125" mass="14020">MIPRLFADKEDPFVTSDDEETENMLVNQRLFEKVSSFLGRVSSHSLPSKQRSSTTRSFIFGRDDSKISEDSSDAVAKDIRLTQKATAKFTGSLAKSDNMVGMTQTIFSAFKIPKMPVKVEGRTKY</sequence>
<name>A0AAD8LWM1_9APIA</name>
<organism evidence="1 2">
    <name type="scientific">Heracleum sosnowskyi</name>
    <dbReference type="NCBI Taxonomy" id="360622"/>
    <lineage>
        <taxon>Eukaryota</taxon>
        <taxon>Viridiplantae</taxon>
        <taxon>Streptophyta</taxon>
        <taxon>Embryophyta</taxon>
        <taxon>Tracheophyta</taxon>
        <taxon>Spermatophyta</taxon>
        <taxon>Magnoliopsida</taxon>
        <taxon>eudicotyledons</taxon>
        <taxon>Gunneridae</taxon>
        <taxon>Pentapetalae</taxon>
        <taxon>asterids</taxon>
        <taxon>campanulids</taxon>
        <taxon>Apiales</taxon>
        <taxon>Apiaceae</taxon>
        <taxon>Apioideae</taxon>
        <taxon>apioid superclade</taxon>
        <taxon>Tordylieae</taxon>
        <taxon>Tordyliinae</taxon>
        <taxon>Heracleum</taxon>
    </lineage>
</organism>
<accession>A0AAD8LWM1</accession>
<reference evidence="1" key="1">
    <citation type="submission" date="2023-02" db="EMBL/GenBank/DDBJ databases">
        <title>Genome of toxic invasive species Heracleum sosnowskyi carries increased number of genes despite the absence of recent whole-genome duplications.</title>
        <authorList>
            <person name="Schelkunov M."/>
            <person name="Shtratnikova V."/>
            <person name="Makarenko M."/>
            <person name="Klepikova A."/>
            <person name="Omelchenko D."/>
            <person name="Novikova G."/>
            <person name="Obukhova E."/>
            <person name="Bogdanov V."/>
            <person name="Penin A."/>
            <person name="Logacheva M."/>
        </authorList>
    </citation>
    <scope>NUCLEOTIDE SEQUENCE</scope>
    <source>
        <strain evidence="1">Hsosn_3</strain>
        <tissue evidence="1">Leaf</tissue>
    </source>
</reference>